<protein>
    <submittedName>
        <fullName evidence="1">Uncharacterized protein</fullName>
    </submittedName>
</protein>
<reference evidence="1" key="1">
    <citation type="submission" date="2020-11" db="EMBL/GenBank/DDBJ databases">
        <authorList>
            <consortium name="DOE Joint Genome Institute"/>
            <person name="Ahrendt S."/>
            <person name="Riley R."/>
            <person name="Andreopoulos W."/>
            <person name="Labutti K."/>
            <person name="Pangilinan J."/>
            <person name="Ruiz-Duenas F.J."/>
            <person name="Barrasa J.M."/>
            <person name="Sanchez-Garcia M."/>
            <person name="Camarero S."/>
            <person name="Miyauchi S."/>
            <person name="Serrano A."/>
            <person name="Linde D."/>
            <person name="Babiker R."/>
            <person name="Drula E."/>
            <person name="Ayuso-Fernandez I."/>
            <person name="Pacheco R."/>
            <person name="Padilla G."/>
            <person name="Ferreira P."/>
            <person name="Barriuso J."/>
            <person name="Kellner H."/>
            <person name="Castanera R."/>
            <person name="Alfaro M."/>
            <person name="Ramirez L."/>
            <person name="Pisabarro A.G."/>
            <person name="Kuo A."/>
            <person name="Tritt A."/>
            <person name="Lipzen A."/>
            <person name="He G."/>
            <person name="Yan M."/>
            <person name="Ng V."/>
            <person name="Cullen D."/>
            <person name="Martin F."/>
            <person name="Rosso M.-N."/>
            <person name="Henrissat B."/>
            <person name="Hibbett D."/>
            <person name="Martinez A.T."/>
            <person name="Grigoriev I.V."/>
        </authorList>
    </citation>
    <scope>NUCLEOTIDE SEQUENCE</scope>
    <source>
        <strain evidence="1">ATCC 90797</strain>
    </source>
</reference>
<sequence>MVGNLSPKVVFPRKLEKLVFFTASTSHCERRKETLFPDSNSDSGAHRHKWYSGVHINLPPKSPDFFLLKDIQLAYNCLEGHKRKIYNPLPEEATDVQKAIQVKCLQALSESLDHSQETLDIALEKVPKATEPGMNVGDSSQEMDVGDHPDIVSQLKDVQKQLAFWNKHLLVDNSSSSKGMSQFIDLQRSGLNMKVEKEGSSENQSTTLKYLMQWWKEKP</sequence>
<dbReference type="Proteomes" id="UP000807025">
    <property type="component" value="Unassembled WGS sequence"/>
</dbReference>
<evidence type="ECO:0000313" key="2">
    <source>
        <dbReference type="Proteomes" id="UP000807025"/>
    </source>
</evidence>
<evidence type="ECO:0000313" key="1">
    <source>
        <dbReference type="EMBL" id="KAF9489090.1"/>
    </source>
</evidence>
<dbReference type="EMBL" id="MU154683">
    <property type="protein sequence ID" value="KAF9489090.1"/>
    <property type="molecule type" value="Genomic_DNA"/>
</dbReference>
<organism evidence="1 2">
    <name type="scientific">Pleurotus eryngii</name>
    <name type="common">Boletus of the steppes</name>
    <dbReference type="NCBI Taxonomy" id="5323"/>
    <lineage>
        <taxon>Eukaryota</taxon>
        <taxon>Fungi</taxon>
        <taxon>Dikarya</taxon>
        <taxon>Basidiomycota</taxon>
        <taxon>Agaricomycotina</taxon>
        <taxon>Agaricomycetes</taxon>
        <taxon>Agaricomycetidae</taxon>
        <taxon>Agaricales</taxon>
        <taxon>Pleurotineae</taxon>
        <taxon>Pleurotaceae</taxon>
        <taxon>Pleurotus</taxon>
    </lineage>
</organism>
<name>A0A9P5ZM33_PLEER</name>
<keyword evidence="2" id="KW-1185">Reference proteome</keyword>
<gene>
    <name evidence="1" type="ORF">BDN71DRAFT_1435630</name>
</gene>
<accession>A0A9P5ZM33</accession>
<proteinExistence type="predicted"/>
<dbReference type="AlphaFoldDB" id="A0A9P5ZM33"/>
<comment type="caution">
    <text evidence="1">The sequence shown here is derived from an EMBL/GenBank/DDBJ whole genome shotgun (WGS) entry which is preliminary data.</text>
</comment>